<dbReference type="Proteomes" id="UP001163046">
    <property type="component" value="Unassembled WGS sequence"/>
</dbReference>
<protein>
    <submittedName>
        <fullName evidence="1">Uncharacterized protein</fullName>
    </submittedName>
</protein>
<dbReference type="EMBL" id="MU826394">
    <property type="protein sequence ID" value="KAJ7376625.1"/>
    <property type="molecule type" value="Genomic_DNA"/>
</dbReference>
<evidence type="ECO:0000313" key="1">
    <source>
        <dbReference type="EMBL" id="KAJ7376625.1"/>
    </source>
</evidence>
<keyword evidence="2" id="KW-1185">Reference proteome</keyword>
<gene>
    <name evidence="1" type="ORF">OS493_033503</name>
</gene>
<organism evidence="1 2">
    <name type="scientific">Desmophyllum pertusum</name>
    <dbReference type="NCBI Taxonomy" id="174260"/>
    <lineage>
        <taxon>Eukaryota</taxon>
        <taxon>Metazoa</taxon>
        <taxon>Cnidaria</taxon>
        <taxon>Anthozoa</taxon>
        <taxon>Hexacorallia</taxon>
        <taxon>Scleractinia</taxon>
        <taxon>Caryophylliina</taxon>
        <taxon>Caryophylliidae</taxon>
        <taxon>Desmophyllum</taxon>
    </lineage>
</organism>
<comment type="caution">
    <text evidence="1">The sequence shown here is derived from an EMBL/GenBank/DDBJ whole genome shotgun (WGS) entry which is preliminary data.</text>
</comment>
<evidence type="ECO:0000313" key="2">
    <source>
        <dbReference type="Proteomes" id="UP001163046"/>
    </source>
</evidence>
<name>A0A9W9Z849_9CNID</name>
<accession>A0A9W9Z849</accession>
<dbReference type="AlphaFoldDB" id="A0A9W9Z849"/>
<proteinExistence type="predicted"/>
<sequence length="204" mass="23240">MIKQSVPVEEDFPPQGIKDSNRFKVLKSFVQLICCNCELVNGWETARNSAAKIFLDEEEEVMDDVQNGLAKTQQEIHQWTPVNAQYNIEGFWFLGIIYRGTIPVRRGVSAGGIVYSGQLLYWWELSNSEELSKMGTNTMGNILMGHPVFKLTNHVSLGIITRLLSFFLMRLGAWLTLVSREEVLLSSPLDREWKAAYSQRTACF</sequence>
<reference evidence="1" key="1">
    <citation type="submission" date="2023-01" db="EMBL/GenBank/DDBJ databases">
        <title>Genome assembly of the deep-sea coral Lophelia pertusa.</title>
        <authorList>
            <person name="Herrera S."/>
            <person name="Cordes E."/>
        </authorList>
    </citation>
    <scope>NUCLEOTIDE SEQUENCE</scope>
    <source>
        <strain evidence="1">USNM1676648</strain>
        <tissue evidence="1">Polyp</tissue>
    </source>
</reference>
<dbReference type="OrthoDB" id="64340at2759"/>